<name>C0QLH1_DESAH</name>
<dbReference type="Gene3D" id="3.90.470.20">
    <property type="entry name" value="4'-phosphopantetheinyl transferase domain"/>
    <property type="match status" value="2"/>
</dbReference>
<comment type="similarity">
    <text evidence="1">Belongs to the P-Pant transferase superfamily. Gsp/Sfp/HetI/AcpT family.</text>
</comment>
<dbReference type="InterPro" id="IPR037143">
    <property type="entry name" value="4-PPantetheinyl_Trfase_dom_sf"/>
</dbReference>
<evidence type="ECO:0000313" key="5">
    <source>
        <dbReference type="EMBL" id="ACN16275.1"/>
    </source>
</evidence>
<proteinExistence type="inferred from homology"/>
<dbReference type="KEGG" id="dat:HRM2_31940"/>
<dbReference type="InterPro" id="IPR008278">
    <property type="entry name" value="4-PPantetheinyl_Trfase_dom"/>
</dbReference>
<dbReference type="eggNOG" id="COG2091">
    <property type="taxonomic scope" value="Bacteria"/>
</dbReference>
<dbReference type="AlphaFoldDB" id="C0QLH1"/>
<gene>
    <name evidence="5" type="ordered locus">HRM2_31940</name>
</gene>
<organism evidence="5 6">
    <name type="scientific">Desulforapulum autotrophicum (strain ATCC 43914 / DSM 3382 / VKM B-1955 / HRM2)</name>
    <name type="common">Desulfobacterium autotrophicum</name>
    <dbReference type="NCBI Taxonomy" id="177437"/>
    <lineage>
        <taxon>Bacteria</taxon>
        <taxon>Pseudomonadati</taxon>
        <taxon>Thermodesulfobacteriota</taxon>
        <taxon>Desulfobacteria</taxon>
        <taxon>Desulfobacterales</taxon>
        <taxon>Desulfobacteraceae</taxon>
        <taxon>Desulforapulum</taxon>
    </lineage>
</organism>
<evidence type="ECO:0000259" key="3">
    <source>
        <dbReference type="Pfam" id="PF01648"/>
    </source>
</evidence>
<evidence type="ECO:0000256" key="1">
    <source>
        <dbReference type="ARBA" id="ARBA00010990"/>
    </source>
</evidence>
<dbReference type="PANTHER" id="PTHR12215:SF10">
    <property type="entry name" value="L-AMINOADIPATE-SEMIALDEHYDE DEHYDROGENASE-PHOSPHOPANTETHEINYL TRANSFERASE"/>
    <property type="match status" value="1"/>
</dbReference>
<dbReference type="InterPro" id="IPR055066">
    <property type="entry name" value="AASDHPPT_N"/>
</dbReference>
<feature type="domain" description="4'-phosphopantetheinyl transferase N-terminal" evidence="4">
    <location>
        <begin position="78"/>
        <end position="155"/>
    </location>
</feature>
<dbReference type="GO" id="GO:0000287">
    <property type="term" value="F:magnesium ion binding"/>
    <property type="evidence" value="ECO:0007669"/>
    <property type="project" value="InterPro"/>
</dbReference>
<dbReference type="GO" id="GO:0019878">
    <property type="term" value="P:lysine biosynthetic process via aminoadipic acid"/>
    <property type="evidence" value="ECO:0007669"/>
    <property type="project" value="TreeGrafter"/>
</dbReference>
<dbReference type="Pfam" id="PF22624">
    <property type="entry name" value="AASDHPPT_N"/>
    <property type="match status" value="1"/>
</dbReference>
<dbReference type="OrthoDB" id="5432424at2"/>
<dbReference type="InterPro" id="IPR050559">
    <property type="entry name" value="P-Pant_transferase_sf"/>
</dbReference>
<evidence type="ECO:0000313" key="6">
    <source>
        <dbReference type="Proteomes" id="UP000000442"/>
    </source>
</evidence>
<reference evidence="5 6" key="1">
    <citation type="journal article" date="2009" name="Environ. Microbiol.">
        <title>Genome sequence of Desulfobacterium autotrophicum HRM2, a marine sulfate reducer oxidizing organic carbon completely to carbon dioxide.</title>
        <authorList>
            <person name="Strittmatter A.W."/>
            <person name="Liesegang H."/>
            <person name="Rabus R."/>
            <person name="Decker I."/>
            <person name="Amann J."/>
            <person name="Andres S."/>
            <person name="Henne A."/>
            <person name="Fricke W.F."/>
            <person name="Martinez-Arias R."/>
            <person name="Bartels D."/>
            <person name="Goesmann A."/>
            <person name="Krause L."/>
            <person name="Puehler A."/>
            <person name="Klenk H.P."/>
            <person name="Richter M."/>
            <person name="Schuler M."/>
            <person name="Gloeckner F.O."/>
            <person name="Meyerdierks A."/>
            <person name="Gottschalk G."/>
            <person name="Amann R."/>
        </authorList>
    </citation>
    <scope>NUCLEOTIDE SEQUENCE [LARGE SCALE GENOMIC DNA]</scope>
    <source>
        <strain evidence="6">ATCC 43914 / DSM 3382 / HRM2</strain>
    </source>
</reference>
<dbReference type="STRING" id="177437.HRM2_31940"/>
<dbReference type="Pfam" id="PF01648">
    <property type="entry name" value="ACPS"/>
    <property type="match status" value="1"/>
</dbReference>
<dbReference type="SUPFAM" id="SSF56214">
    <property type="entry name" value="4'-phosphopantetheinyl transferase"/>
    <property type="match status" value="2"/>
</dbReference>
<keyword evidence="6" id="KW-1185">Reference proteome</keyword>
<dbReference type="EMBL" id="CP001087">
    <property type="protein sequence ID" value="ACN16275.1"/>
    <property type="molecule type" value="Genomic_DNA"/>
</dbReference>
<dbReference type="HOGENOM" id="CLU_1159626_0_0_7"/>
<keyword evidence="2 5" id="KW-0808">Transferase</keyword>
<dbReference type="Proteomes" id="UP000000442">
    <property type="component" value="Chromosome"/>
</dbReference>
<evidence type="ECO:0000256" key="2">
    <source>
        <dbReference type="ARBA" id="ARBA00022679"/>
    </source>
</evidence>
<dbReference type="GO" id="GO:0005829">
    <property type="term" value="C:cytosol"/>
    <property type="evidence" value="ECO:0007669"/>
    <property type="project" value="TreeGrafter"/>
</dbReference>
<dbReference type="PANTHER" id="PTHR12215">
    <property type="entry name" value="PHOSPHOPANTETHEINE TRANSFERASE"/>
    <property type="match status" value="1"/>
</dbReference>
<feature type="domain" description="4'-phosphopantetheinyl transferase" evidence="3">
    <location>
        <begin position="164"/>
        <end position="253"/>
    </location>
</feature>
<protein>
    <submittedName>
        <fullName evidence="5">Phosphopantetheinyl transferase</fullName>
    </submittedName>
</protein>
<sequence length="268" mass="29977">MEIVVEETVMKKTIVKRSVETQQTSAPVITCFEAVPGVKVCCMTITSFLEVCLAGKDFTNFHTQRNLSFKPDWFSRDFLSMGEIDTINRFKSLKKQIEWMAGRFLVKIMVEQTFDTPVALTEITIDHQDQGAPFLRGYPDLRISISHSGDYAGVALTIQTDMDMGVDIEQIGKAPDPGFMRLAFTQREIQAMETTPRKIFTHWTVKEAFLKLIKKGFNQSLHQVEIIGNTILFKGEKTPVTVVSRPLGTNYAISVVIGGSGPQPIPAP</sequence>
<dbReference type="RefSeq" id="WP_015905037.1">
    <property type="nucleotide sequence ID" value="NC_012108.1"/>
</dbReference>
<accession>C0QLH1</accession>
<evidence type="ECO:0000259" key="4">
    <source>
        <dbReference type="Pfam" id="PF22624"/>
    </source>
</evidence>
<dbReference type="GO" id="GO:0008897">
    <property type="term" value="F:holo-[acyl-carrier-protein] synthase activity"/>
    <property type="evidence" value="ECO:0007669"/>
    <property type="project" value="InterPro"/>
</dbReference>